<name>A0A1Q9JGJ0_9FIRM</name>
<dbReference type="Gene3D" id="1.10.10.1150">
    <property type="entry name" value="Coenzyme PQQ synthesis protein D (PqqD)"/>
    <property type="match status" value="1"/>
</dbReference>
<evidence type="ECO:0000313" key="2">
    <source>
        <dbReference type="Proteomes" id="UP000187404"/>
    </source>
</evidence>
<evidence type="ECO:0000313" key="1">
    <source>
        <dbReference type="EMBL" id="OLR55305.1"/>
    </source>
</evidence>
<protein>
    <recommendedName>
        <fullName evidence="3">PqqD family protein</fullName>
    </recommendedName>
</protein>
<dbReference type="Pfam" id="PF05402">
    <property type="entry name" value="PqqD"/>
    <property type="match status" value="1"/>
</dbReference>
<dbReference type="EMBL" id="MJIE01000001">
    <property type="protein sequence ID" value="OLR55305.1"/>
    <property type="molecule type" value="Genomic_DNA"/>
</dbReference>
<accession>A0A1Q9JGJ0</accession>
<dbReference type="RefSeq" id="WP_083628036.1">
    <property type="nucleotide sequence ID" value="NZ_MJIE01000001.1"/>
</dbReference>
<dbReference type="STRING" id="1261640.BHK98_04030"/>
<dbReference type="Proteomes" id="UP000187404">
    <property type="component" value="Unassembled WGS sequence"/>
</dbReference>
<proteinExistence type="predicted"/>
<dbReference type="InterPro" id="IPR041881">
    <property type="entry name" value="PqqD_sf"/>
</dbReference>
<gene>
    <name evidence="1" type="ORF">BHK98_04030</name>
</gene>
<dbReference type="AlphaFoldDB" id="A0A1Q9JGJ0"/>
<organism evidence="1 2">
    <name type="scientific">Hornefia porci</name>
    <dbReference type="NCBI Taxonomy" id="2652292"/>
    <lineage>
        <taxon>Bacteria</taxon>
        <taxon>Bacillati</taxon>
        <taxon>Bacillota</taxon>
        <taxon>Clostridia</taxon>
        <taxon>Peptostreptococcales</taxon>
        <taxon>Anaerovoracaceae</taxon>
        <taxon>Hornefia</taxon>
    </lineage>
</organism>
<dbReference type="InterPro" id="IPR008792">
    <property type="entry name" value="PQQD"/>
</dbReference>
<dbReference type="OrthoDB" id="308521at2"/>
<sequence length="125" mass="14612">MTKRLRKKQNADLTNYLDKIPAIRGGLNWVENNGFVTVEQQNTGAYNRIAQKLFGTPAVSNIDLDEFGSFVWRQIDGTRTIYEIGQRIREEFGEKAEPLYERLCTYFYTLENVKYVEYVETGKKE</sequence>
<evidence type="ECO:0008006" key="3">
    <source>
        <dbReference type="Google" id="ProtNLM"/>
    </source>
</evidence>
<comment type="caution">
    <text evidence="1">The sequence shown here is derived from an EMBL/GenBank/DDBJ whole genome shotgun (WGS) entry which is preliminary data.</text>
</comment>
<reference evidence="1 2" key="1">
    <citation type="journal article" date="2016" name="Appl. Environ. Microbiol.">
        <title>Function and Phylogeny of Bacterial Butyryl Coenzyme A:Acetate Transferases and Their Diversity in the Proximal Colon of Swine.</title>
        <authorList>
            <person name="Trachsel J."/>
            <person name="Bayles D.O."/>
            <person name="Looft T."/>
            <person name="Levine U.Y."/>
            <person name="Allen H.K."/>
        </authorList>
    </citation>
    <scope>NUCLEOTIDE SEQUENCE [LARGE SCALE GENOMIC DNA]</scope>
    <source>
        <strain evidence="1 2">68-3-10</strain>
    </source>
</reference>
<keyword evidence="2" id="KW-1185">Reference proteome</keyword>